<dbReference type="PANTHER" id="PTHR37017">
    <property type="entry name" value="AB HYDROLASE-1 DOMAIN-CONTAINING PROTEIN-RELATED"/>
    <property type="match status" value="1"/>
</dbReference>
<dbReference type="InterPro" id="IPR052897">
    <property type="entry name" value="Sec-Metab_Biosynth_Hydrolase"/>
</dbReference>
<organism evidence="2 3">
    <name type="scientific">Actinoplanes friuliensis DSM 7358</name>
    <dbReference type="NCBI Taxonomy" id="1246995"/>
    <lineage>
        <taxon>Bacteria</taxon>
        <taxon>Bacillati</taxon>
        <taxon>Actinomycetota</taxon>
        <taxon>Actinomycetes</taxon>
        <taxon>Micromonosporales</taxon>
        <taxon>Micromonosporaceae</taxon>
        <taxon>Actinoplanes</taxon>
    </lineage>
</organism>
<dbReference type="STRING" id="1246995.AFR_28985"/>
<feature type="domain" description="AB hydrolase-1" evidence="1">
    <location>
        <begin position="5"/>
        <end position="225"/>
    </location>
</feature>
<protein>
    <recommendedName>
        <fullName evidence="1">AB hydrolase-1 domain-containing protein</fullName>
    </recommendedName>
</protein>
<proteinExistence type="predicted"/>
<sequence length="244" mass="25065">MKPTVILVHGAYAESSSWTGVLEPLVTAGHRVIAFATPLRGVATDAALLSELVATIEGPVLLAGHSYGGAVITNITADPGHVIGAVYIAGFALEPGESCADASALAPGSTLAETLVPVPSAAGGADTYIAAEKYHHQFAADLSVEQARLMAITQRPVTDRALAEPSGDQPLWQSVPSWFLFGELDHNIPAGAHRIMAARAKARNTVEIAGASHVVGISHPAETAQIILEAAGSSGTESEGQRTP</sequence>
<dbReference type="GO" id="GO:0003824">
    <property type="term" value="F:catalytic activity"/>
    <property type="evidence" value="ECO:0007669"/>
    <property type="project" value="UniProtKB-ARBA"/>
</dbReference>
<evidence type="ECO:0000313" key="2">
    <source>
        <dbReference type="EMBL" id="AGZ44058.1"/>
    </source>
</evidence>
<evidence type="ECO:0000259" key="1">
    <source>
        <dbReference type="Pfam" id="PF12697"/>
    </source>
</evidence>
<dbReference type="Gene3D" id="3.40.50.1820">
    <property type="entry name" value="alpha/beta hydrolase"/>
    <property type="match status" value="1"/>
</dbReference>
<dbReference type="InterPro" id="IPR000073">
    <property type="entry name" value="AB_hydrolase_1"/>
</dbReference>
<accession>U5W4E4</accession>
<gene>
    <name evidence="2" type="ORF">AFR_28985</name>
</gene>
<dbReference type="OrthoDB" id="9135783at2"/>
<dbReference type="PANTHER" id="PTHR37017:SF11">
    <property type="entry name" value="ESTERASE_LIPASE_THIOESTERASE DOMAIN-CONTAINING PROTEIN"/>
    <property type="match status" value="1"/>
</dbReference>
<keyword evidence="3" id="KW-1185">Reference proteome</keyword>
<evidence type="ECO:0000313" key="3">
    <source>
        <dbReference type="Proteomes" id="UP000017746"/>
    </source>
</evidence>
<dbReference type="EMBL" id="CP006272">
    <property type="protein sequence ID" value="AGZ44058.1"/>
    <property type="molecule type" value="Genomic_DNA"/>
</dbReference>
<dbReference type="KEGG" id="afs:AFR_28985"/>
<dbReference type="RefSeq" id="WP_023560395.1">
    <property type="nucleotide sequence ID" value="NC_022657.1"/>
</dbReference>
<name>U5W4E4_9ACTN</name>
<dbReference type="PATRIC" id="fig|1246995.3.peg.5873"/>
<dbReference type="InterPro" id="IPR029058">
    <property type="entry name" value="AB_hydrolase_fold"/>
</dbReference>
<dbReference type="Pfam" id="PF12697">
    <property type="entry name" value="Abhydrolase_6"/>
    <property type="match status" value="1"/>
</dbReference>
<dbReference type="SUPFAM" id="SSF53474">
    <property type="entry name" value="alpha/beta-Hydrolases"/>
    <property type="match status" value="1"/>
</dbReference>
<dbReference type="HOGENOM" id="CLU_046066_2_0_11"/>
<dbReference type="AlphaFoldDB" id="U5W4E4"/>
<dbReference type="Proteomes" id="UP000017746">
    <property type="component" value="Chromosome"/>
</dbReference>
<reference evidence="2 3" key="1">
    <citation type="journal article" date="2014" name="J. Biotechnol.">
        <title>Complete genome sequence of the actinobacterium Actinoplanes friuliensis HAG 010964, producer of the lipopeptide antibiotic friulimycin.</title>
        <authorList>
            <person name="Ruckert C."/>
            <person name="Szczepanowski R."/>
            <person name="Albersmeier A."/>
            <person name="Goesmann A."/>
            <person name="Fischer N."/>
            <person name="Steinkamper A."/>
            <person name="Puhler A."/>
            <person name="Biener R."/>
            <person name="Schwartz D."/>
            <person name="Kalinowski J."/>
        </authorList>
    </citation>
    <scope>NUCLEOTIDE SEQUENCE [LARGE SCALE GENOMIC DNA]</scope>
    <source>
        <strain evidence="2 3">DSM 7358</strain>
    </source>
</reference>
<dbReference type="eggNOG" id="COG2267">
    <property type="taxonomic scope" value="Bacteria"/>
</dbReference>